<keyword evidence="2" id="KW-1185">Reference proteome</keyword>
<proteinExistence type="predicted"/>
<name>A0A517LBQ9_9PEZI</name>
<sequence length="326" mass="36330">MAAFMTFTQQAVAVAQQQIQVEPIARLPRALQYSDPDTGEVVWEKLVVGEERMDLYMRAAIKSGAVHNYQSLSNVTAVCSSVEDVSSTIVIDHMQNDIPILTVQALKDINRSPPEGSPGVRFTLWVDTLHFHSSHDLLAQNSSATTRAPHRGVAPLTETYILYYPACENKEPGNEIITPVRSNPKEWRALKGAMNICLLTLQANETNGLMKTTVIDEILDLDWKDKPSIRVRGDDVIQTCADYKGEEFCFWGQFWSQYGRRIDEIFNGTAVLIENGDDTHDPEDWMITLADDILGSSPSSCNGSKSLHMKGLEKRVNSVAISMRNA</sequence>
<evidence type="ECO:0000313" key="1">
    <source>
        <dbReference type="EMBL" id="QDS73069.1"/>
    </source>
</evidence>
<evidence type="ECO:0000313" key="2">
    <source>
        <dbReference type="Proteomes" id="UP000316270"/>
    </source>
</evidence>
<dbReference type="EMBL" id="CP042192">
    <property type="protein sequence ID" value="QDS73069.1"/>
    <property type="molecule type" value="Genomic_DNA"/>
</dbReference>
<accession>A0A517LBQ9</accession>
<organism evidence="1 2">
    <name type="scientific">Venturia effusa</name>
    <dbReference type="NCBI Taxonomy" id="50376"/>
    <lineage>
        <taxon>Eukaryota</taxon>
        <taxon>Fungi</taxon>
        <taxon>Dikarya</taxon>
        <taxon>Ascomycota</taxon>
        <taxon>Pezizomycotina</taxon>
        <taxon>Dothideomycetes</taxon>
        <taxon>Pleosporomycetidae</taxon>
        <taxon>Venturiales</taxon>
        <taxon>Venturiaceae</taxon>
        <taxon>Venturia</taxon>
    </lineage>
</organism>
<protein>
    <submittedName>
        <fullName evidence="1">Uncharacterized protein</fullName>
    </submittedName>
</protein>
<dbReference type="AlphaFoldDB" id="A0A517LBQ9"/>
<dbReference type="Proteomes" id="UP000316270">
    <property type="component" value="Chromosome 8"/>
</dbReference>
<dbReference type="OrthoDB" id="5242705at2759"/>
<gene>
    <name evidence="1" type="ORF">FKW77_009803</name>
</gene>
<dbReference type="STRING" id="50376.A0A517LBQ9"/>
<reference evidence="1 2" key="1">
    <citation type="submission" date="2019-07" db="EMBL/GenBank/DDBJ databases">
        <title>Finished genome of Venturia effusa.</title>
        <authorList>
            <person name="Young C.A."/>
            <person name="Cox M.P."/>
            <person name="Ganley A.R.D."/>
            <person name="David W.J."/>
        </authorList>
    </citation>
    <scope>NUCLEOTIDE SEQUENCE [LARGE SCALE GENOMIC DNA]</scope>
    <source>
        <strain evidence="2">albino</strain>
    </source>
</reference>